<feature type="compositionally biased region" description="Polar residues" evidence="1">
    <location>
        <begin position="22"/>
        <end position="35"/>
    </location>
</feature>
<name>A0A1B6JZJ8_9HEMI</name>
<evidence type="ECO:0000313" key="2">
    <source>
        <dbReference type="EMBL" id="JAT04622.1"/>
    </source>
</evidence>
<gene>
    <name evidence="2" type="ORF">g.59217</name>
</gene>
<evidence type="ECO:0000256" key="1">
    <source>
        <dbReference type="SAM" id="MobiDB-lite"/>
    </source>
</evidence>
<sequence>MSENTIYKFFTPVSNQKKRQRSNSSPISASDNLNMDSEKVGEMSLGQLMSGLEAMLDKKLANLVTKEDLGVVTSRLVVLESENKEMKVKLCQIIEENKIIQNKLVDMEARGRRNNLVFKGLKWNSSGNTDF</sequence>
<protein>
    <submittedName>
        <fullName evidence="2">Uncharacterized protein</fullName>
    </submittedName>
</protein>
<organism evidence="2">
    <name type="scientific">Homalodisca liturata</name>
    <dbReference type="NCBI Taxonomy" id="320908"/>
    <lineage>
        <taxon>Eukaryota</taxon>
        <taxon>Metazoa</taxon>
        <taxon>Ecdysozoa</taxon>
        <taxon>Arthropoda</taxon>
        <taxon>Hexapoda</taxon>
        <taxon>Insecta</taxon>
        <taxon>Pterygota</taxon>
        <taxon>Neoptera</taxon>
        <taxon>Paraneoptera</taxon>
        <taxon>Hemiptera</taxon>
        <taxon>Auchenorrhyncha</taxon>
        <taxon>Membracoidea</taxon>
        <taxon>Cicadellidae</taxon>
        <taxon>Cicadellinae</taxon>
        <taxon>Proconiini</taxon>
        <taxon>Homalodisca</taxon>
    </lineage>
</organism>
<feature type="non-terminal residue" evidence="2">
    <location>
        <position position="131"/>
    </location>
</feature>
<dbReference type="EMBL" id="GECU01003085">
    <property type="protein sequence ID" value="JAT04622.1"/>
    <property type="molecule type" value="Transcribed_RNA"/>
</dbReference>
<feature type="region of interest" description="Disordered" evidence="1">
    <location>
        <begin position="15"/>
        <end position="36"/>
    </location>
</feature>
<dbReference type="AlphaFoldDB" id="A0A1B6JZJ8"/>
<proteinExistence type="predicted"/>
<accession>A0A1B6JZJ8</accession>
<reference evidence="2" key="1">
    <citation type="submission" date="2015-11" db="EMBL/GenBank/DDBJ databases">
        <title>De novo transcriptome assembly of four potential Pierce s Disease insect vectors from Arizona vineyards.</title>
        <authorList>
            <person name="Tassone E.E."/>
        </authorList>
    </citation>
    <scope>NUCLEOTIDE SEQUENCE</scope>
</reference>